<dbReference type="InterPro" id="IPR036962">
    <property type="entry name" value="Glyco_hydro_3_N_sf"/>
</dbReference>
<evidence type="ECO:0000256" key="2">
    <source>
        <dbReference type="ARBA" id="ARBA00022801"/>
    </source>
</evidence>
<dbReference type="SUPFAM" id="SSF52279">
    <property type="entry name" value="Beta-D-glucan exohydrolase, C-terminal domain"/>
    <property type="match status" value="1"/>
</dbReference>
<dbReference type="Gene3D" id="3.40.50.1700">
    <property type="entry name" value="Glycoside hydrolase family 3 C-terminal domain"/>
    <property type="match status" value="1"/>
</dbReference>
<protein>
    <recommendedName>
        <fullName evidence="4">Glycoside hydrolase family 3 C-terminal domain-containing protein</fullName>
    </recommendedName>
</protein>
<dbReference type="Gene3D" id="3.20.20.300">
    <property type="entry name" value="Glycoside hydrolase, family 3, N-terminal domain"/>
    <property type="match status" value="1"/>
</dbReference>
<keyword evidence="6" id="KW-1185">Reference proteome</keyword>
<feature type="compositionally biased region" description="Basic residues" evidence="3">
    <location>
        <begin position="347"/>
        <end position="367"/>
    </location>
</feature>
<evidence type="ECO:0000313" key="5">
    <source>
        <dbReference type="EMBL" id="CAH2409667.1"/>
    </source>
</evidence>
<evidence type="ECO:0000256" key="3">
    <source>
        <dbReference type="SAM" id="MobiDB-lite"/>
    </source>
</evidence>
<reference evidence="5 6" key="1">
    <citation type="submission" date="2022-03" db="EMBL/GenBank/DDBJ databases">
        <authorList>
            <person name="Brunel B."/>
        </authorList>
    </citation>
    <scope>NUCLEOTIDE SEQUENCE [LARGE SCALE GENOMIC DNA]</scope>
    <source>
        <strain evidence="5">STM5069sample</strain>
    </source>
</reference>
<comment type="similarity">
    <text evidence="1">Belongs to the glycosyl hydrolase 3 family.</text>
</comment>
<sequence>MNYFPLQGHDADTNAGLAAAAVLAAAGADAVIVFANTDVTYDGEGTDRTDLHLAGGQDALIEQVARVNPRTVVVLASPDAVEMPWLAHVPAVLSTFFAGQGMGGAVAEILFGRRNPSGKLTVTFPARLEDTPAFLLYPGENDRHSYAEGIFVGYRYYDRRRIAPLFPFGFGLSYTTFAYSELDLDRAILCEDDTLMVSFAVTNTGPVTGKEICQVYGGARKAATPQAGARAEGLCKGRTLSGRDEAHRGRHQCARSAIFRPRASAMAIGWRPIQDRCRSFVSRHPPFWRSDVRAGANSGAAAHPRQSAISHSGRPGRLREAACLLPLSARARRQWRRPTHRLLPNVVRRHPQHDRMVRRRDYHRRRGAGGDRQHQ</sequence>
<dbReference type="PANTHER" id="PTHR42715">
    <property type="entry name" value="BETA-GLUCOSIDASE"/>
    <property type="match status" value="1"/>
</dbReference>
<dbReference type="InterPro" id="IPR002772">
    <property type="entry name" value="Glyco_hydro_3_C"/>
</dbReference>
<dbReference type="Proteomes" id="UP001153050">
    <property type="component" value="Unassembled WGS sequence"/>
</dbReference>
<evidence type="ECO:0000256" key="1">
    <source>
        <dbReference type="ARBA" id="ARBA00005336"/>
    </source>
</evidence>
<comment type="caution">
    <text evidence="5">The sequence shown here is derived from an EMBL/GenBank/DDBJ whole genome shotgun (WGS) entry which is preliminary data.</text>
</comment>
<organism evidence="5 6">
    <name type="scientific">Mesorhizobium escarrei</name>
    <dbReference type="NCBI Taxonomy" id="666018"/>
    <lineage>
        <taxon>Bacteria</taxon>
        <taxon>Pseudomonadati</taxon>
        <taxon>Pseudomonadota</taxon>
        <taxon>Alphaproteobacteria</taxon>
        <taxon>Hyphomicrobiales</taxon>
        <taxon>Phyllobacteriaceae</taxon>
        <taxon>Mesorhizobium</taxon>
    </lineage>
</organism>
<dbReference type="InterPro" id="IPR050288">
    <property type="entry name" value="Cellulose_deg_GH3"/>
</dbReference>
<proteinExistence type="inferred from homology"/>
<feature type="region of interest" description="Disordered" evidence="3">
    <location>
        <begin position="347"/>
        <end position="375"/>
    </location>
</feature>
<dbReference type="InterPro" id="IPR013783">
    <property type="entry name" value="Ig-like_fold"/>
</dbReference>
<dbReference type="PANTHER" id="PTHR42715:SF10">
    <property type="entry name" value="BETA-GLUCOSIDASE"/>
    <property type="match status" value="1"/>
</dbReference>
<dbReference type="Pfam" id="PF01915">
    <property type="entry name" value="Glyco_hydro_3_C"/>
    <property type="match status" value="1"/>
</dbReference>
<name>A0ABN8KK63_9HYPH</name>
<dbReference type="Gene3D" id="2.60.40.10">
    <property type="entry name" value="Immunoglobulins"/>
    <property type="match status" value="1"/>
</dbReference>
<feature type="domain" description="Glycoside hydrolase family 3 C-terminal" evidence="4">
    <location>
        <begin position="17"/>
        <end position="154"/>
    </location>
</feature>
<evidence type="ECO:0000259" key="4">
    <source>
        <dbReference type="Pfam" id="PF01915"/>
    </source>
</evidence>
<accession>A0ABN8KK63</accession>
<dbReference type="InterPro" id="IPR036881">
    <property type="entry name" value="Glyco_hydro_3_C_sf"/>
</dbReference>
<evidence type="ECO:0000313" key="6">
    <source>
        <dbReference type="Proteomes" id="UP001153050"/>
    </source>
</evidence>
<dbReference type="EMBL" id="CAKXZT010000195">
    <property type="protein sequence ID" value="CAH2409667.1"/>
    <property type="molecule type" value="Genomic_DNA"/>
</dbReference>
<gene>
    <name evidence="5" type="ORF">MES5069_940012</name>
</gene>
<keyword evidence="2" id="KW-0378">Hydrolase</keyword>